<dbReference type="RefSeq" id="WP_343796625.1">
    <property type="nucleotide sequence ID" value="NZ_BAAADJ010000006.1"/>
</dbReference>
<sequence>MVYQSRFARKEDVASLKRFLEHAGVSSEGVDRLYEYFIILEKENKECVACLGVEPLKQVGLMRSLVMMPSVREEGLFLLFEKMMQLAQEKQVKQLLLATNRNSSVPFLAALGFNAVDREEVPEELSLSEHGKQLLQSEIVMFMQRIV</sequence>
<name>A0ABN0VY10_9BACI</name>
<dbReference type="InterPro" id="IPR016181">
    <property type="entry name" value="Acyl_CoA_acyltransferase"/>
</dbReference>
<evidence type="ECO:0008006" key="3">
    <source>
        <dbReference type="Google" id="ProtNLM"/>
    </source>
</evidence>
<reference evidence="1 2" key="1">
    <citation type="journal article" date="2019" name="Int. J. Syst. Evol. Microbiol.">
        <title>The Global Catalogue of Microorganisms (GCM) 10K type strain sequencing project: providing services to taxonomists for standard genome sequencing and annotation.</title>
        <authorList>
            <consortium name="The Broad Institute Genomics Platform"/>
            <consortium name="The Broad Institute Genome Sequencing Center for Infectious Disease"/>
            <person name="Wu L."/>
            <person name="Ma J."/>
        </authorList>
    </citation>
    <scope>NUCLEOTIDE SEQUENCE [LARGE SCALE GENOMIC DNA]</scope>
    <source>
        <strain evidence="1 2">JCM 9731</strain>
    </source>
</reference>
<comment type="caution">
    <text evidence="1">The sequence shown here is derived from an EMBL/GenBank/DDBJ whole genome shotgun (WGS) entry which is preliminary data.</text>
</comment>
<dbReference type="Proteomes" id="UP001500782">
    <property type="component" value="Unassembled WGS sequence"/>
</dbReference>
<organism evidence="1 2">
    <name type="scientific">Bacillus carboniphilus</name>
    <dbReference type="NCBI Taxonomy" id="86663"/>
    <lineage>
        <taxon>Bacteria</taxon>
        <taxon>Bacillati</taxon>
        <taxon>Bacillota</taxon>
        <taxon>Bacilli</taxon>
        <taxon>Bacillales</taxon>
        <taxon>Bacillaceae</taxon>
        <taxon>Bacillus</taxon>
    </lineage>
</organism>
<dbReference type="Gene3D" id="3.40.630.30">
    <property type="match status" value="1"/>
</dbReference>
<proteinExistence type="predicted"/>
<protein>
    <recommendedName>
        <fullName evidence="3">N-acetyltransferase domain-containing protein</fullName>
    </recommendedName>
</protein>
<evidence type="ECO:0000313" key="1">
    <source>
        <dbReference type="EMBL" id="GAA0320092.1"/>
    </source>
</evidence>
<gene>
    <name evidence="1" type="ORF">GCM10008967_08280</name>
</gene>
<evidence type="ECO:0000313" key="2">
    <source>
        <dbReference type="Proteomes" id="UP001500782"/>
    </source>
</evidence>
<dbReference type="SUPFAM" id="SSF55729">
    <property type="entry name" value="Acyl-CoA N-acyltransferases (Nat)"/>
    <property type="match status" value="1"/>
</dbReference>
<keyword evidence="2" id="KW-1185">Reference proteome</keyword>
<dbReference type="EMBL" id="BAAADJ010000006">
    <property type="protein sequence ID" value="GAA0320092.1"/>
    <property type="molecule type" value="Genomic_DNA"/>
</dbReference>
<accession>A0ABN0VY10</accession>